<dbReference type="RefSeq" id="WP_063499055.1">
    <property type="nucleotide sequence ID" value="NZ_CP014579.1"/>
</dbReference>
<dbReference type="AlphaFoldDB" id="A0A160FRW3"/>
<evidence type="ECO:0000313" key="2">
    <source>
        <dbReference type="Proteomes" id="UP000076852"/>
    </source>
</evidence>
<protein>
    <submittedName>
        <fullName evidence="1">Uncharacterized protein</fullName>
    </submittedName>
</protein>
<proteinExistence type="predicted"/>
<keyword evidence="2" id="KW-1185">Reference proteome</keyword>
<evidence type="ECO:0000313" key="1">
    <source>
        <dbReference type="EMBL" id="ANB75775.1"/>
    </source>
</evidence>
<reference evidence="1 2" key="1">
    <citation type="journal article" date="2016" name="Gene">
        <title>PacBio SMRT assembly of a complex multi-replicon genome reveals chlorocatechol degradative operon in a region of genome plasticity.</title>
        <authorList>
            <person name="Ricker N."/>
            <person name="Shen S.Y."/>
            <person name="Goordial J."/>
            <person name="Jin S."/>
            <person name="Fulthorpe R.R."/>
        </authorList>
    </citation>
    <scope>NUCLEOTIDE SEQUENCE [LARGE SCALE GENOMIC DNA]</scope>
    <source>
        <strain evidence="1 2">OLGA172</strain>
    </source>
</reference>
<dbReference type="EMBL" id="CP014579">
    <property type="protein sequence ID" value="ANB75775.1"/>
    <property type="molecule type" value="Genomic_DNA"/>
</dbReference>
<accession>A0A160FRW3</accession>
<organism evidence="1 2">
    <name type="scientific">Paraburkholderia phytofirmans OLGA172</name>
    <dbReference type="NCBI Taxonomy" id="1417228"/>
    <lineage>
        <taxon>Bacteria</taxon>
        <taxon>Pseudomonadati</taxon>
        <taxon>Pseudomonadota</taxon>
        <taxon>Betaproteobacteria</taxon>
        <taxon>Burkholderiales</taxon>
        <taxon>Burkholderiaceae</taxon>
        <taxon>Paraburkholderia</taxon>
    </lineage>
</organism>
<sequence length="64" mass="7423">MPESAFGSRPIAGRWIDYQIGKQIDVEANIDREYARLLLCRMPAHLLENDHRFAVQAARRITQI</sequence>
<dbReference type="KEGG" id="buz:AYM40_26050"/>
<dbReference type="Proteomes" id="UP000076852">
    <property type="component" value="Chromosome 2"/>
</dbReference>
<gene>
    <name evidence="1" type="ORF">AYM40_26050</name>
</gene>
<name>A0A160FRW3_9BURK</name>